<keyword evidence="3 18" id="KW-1048">Host nucleus</keyword>
<keyword evidence="12 18" id="KW-0010">Activator</keyword>
<dbReference type="GO" id="GO:0030430">
    <property type="term" value="C:host cell cytoplasm"/>
    <property type="evidence" value="ECO:0007669"/>
    <property type="project" value="UniProtKB-SubCell"/>
</dbReference>
<dbReference type="InterPro" id="IPR000148">
    <property type="entry name" value="Papilloma_E7"/>
</dbReference>
<evidence type="ECO:0000256" key="8">
    <source>
        <dbReference type="ARBA" id="ARBA00022830"/>
    </source>
</evidence>
<organism evidence="20 21">
    <name type="scientific">Human papillomavirus type 216</name>
    <dbReference type="NCBI Taxonomy" id="2060140"/>
    <lineage>
        <taxon>Viruses</taxon>
        <taxon>Monodnaviria</taxon>
        <taxon>Shotokuvirae</taxon>
        <taxon>Cossaviricota</taxon>
        <taxon>Papovaviricetes</taxon>
        <taxon>Zurhausenvirales</taxon>
        <taxon>Papillomaviridae</taxon>
    </lineage>
</organism>
<keyword evidence="8 18" id="KW-1114">Inhibition of host interferon signaling pathway by virus</keyword>
<reference evidence="20" key="1">
    <citation type="submission" date="2017-07" db="EMBL/GenBank/DDBJ databases">
        <title>Characterisation of Six Novel Gammapapillomavirus Types Isolated From Penile Swabs.</title>
        <authorList>
            <person name="Murahwa A.T."/>
            <person name="Mbulawa Z.Z.A."/>
            <person name="Williamson A.-L."/>
            <person name="Meiring T.L."/>
        </authorList>
    </citation>
    <scope>NUCLEOTIDE SEQUENCE</scope>
    <source>
        <strain evidence="20">CT12_N</strain>
    </source>
</reference>
<keyword evidence="15" id="KW-0922">Interferon antiviral system evasion</keyword>
<dbReference type="Proteomes" id="UP001232198">
    <property type="component" value="Segment"/>
</dbReference>
<dbReference type="Gene3D" id="3.30.160.330">
    <property type="match status" value="1"/>
</dbReference>
<evidence type="ECO:0000256" key="19">
    <source>
        <dbReference type="PIRNR" id="PIRNR003407"/>
    </source>
</evidence>
<evidence type="ECO:0000256" key="9">
    <source>
        <dbReference type="ARBA" id="ARBA00022833"/>
    </source>
</evidence>
<gene>
    <name evidence="18 20" type="primary">E7</name>
</gene>
<keyword evidence="1 18" id="KW-1121">Modulation of host cell cycle by virus</keyword>
<dbReference type="GO" id="GO:0003677">
    <property type="term" value="F:DNA binding"/>
    <property type="evidence" value="ECO:0007669"/>
    <property type="project" value="UniProtKB-UniRule"/>
</dbReference>
<dbReference type="HAMAP" id="MF_04004">
    <property type="entry name" value="PPV_E7"/>
    <property type="match status" value="1"/>
</dbReference>
<comment type="subcellular location">
    <subcellularLocation>
        <location evidence="18">Host cytoplasm</location>
    </subcellularLocation>
    <subcellularLocation>
        <location evidence="18">Host nucleus</location>
    </subcellularLocation>
    <text evidence="18">Predominantly found in the host nucleus.</text>
</comment>
<evidence type="ECO:0000313" key="20">
    <source>
        <dbReference type="EMBL" id="AUB51283.1"/>
    </source>
</evidence>
<comment type="caution">
    <text evidence="18">Lacks conserved residue(s) required for the propagation of feature annotation.</text>
</comment>
<keyword evidence="13 18" id="KW-0804">Transcription</keyword>
<evidence type="ECO:0000256" key="5">
    <source>
        <dbReference type="ARBA" id="ARBA00022632"/>
    </source>
</evidence>
<dbReference type="GO" id="GO:0019904">
    <property type="term" value="F:protein domain specific binding"/>
    <property type="evidence" value="ECO:0007669"/>
    <property type="project" value="UniProtKB-UniRule"/>
</dbReference>
<dbReference type="GO" id="GO:0039645">
    <property type="term" value="P:symbiont-mediated perturbation of host cell cycle G1/S transition checkpoint"/>
    <property type="evidence" value="ECO:0007669"/>
    <property type="project" value="UniProtKB-UniRule"/>
</dbReference>
<evidence type="ECO:0000256" key="14">
    <source>
        <dbReference type="ARBA" id="ARBA00023200"/>
    </source>
</evidence>
<protein>
    <recommendedName>
        <fullName evidence="18 19">Protein E7</fullName>
    </recommendedName>
</protein>
<keyword evidence="6 18" id="KW-0479">Metal-binding</keyword>
<evidence type="ECO:0000256" key="15">
    <source>
        <dbReference type="ARBA" id="ARBA00023258"/>
    </source>
</evidence>
<keyword evidence="2 18" id="KW-0244">Early protein</keyword>
<evidence type="ECO:0000256" key="13">
    <source>
        <dbReference type="ARBA" id="ARBA00023163"/>
    </source>
</evidence>
<evidence type="ECO:0000256" key="4">
    <source>
        <dbReference type="ARBA" id="ARBA00022581"/>
    </source>
</evidence>
<evidence type="ECO:0000256" key="17">
    <source>
        <dbReference type="ARBA" id="ARBA00023309"/>
    </source>
</evidence>
<keyword evidence="16 18" id="KW-0899">Viral immunoevasion</keyword>
<dbReference type="GO" id="GO:0008270">
    <property type="term" value="F:zinc ion binding"/>
    <property type="evidence" value="ECO:0007669"/>
    <property type="project" value="UniProtKB-KW"/>
</dbReference>
<keyword evidence="5 18" id="KW-1090">Inhibition of host innate immune response by virus</keyword>
<proteinExistence type="inferred from homology"/>
<keyword evidence="7 18" id="KW-0863">Zinc-finger</keyword>
<dbReference type="GO" id="GO:0039502">
    <property type="term" value="P:symbiont-mediated suppression of host type I interferon-mediated signaling pathway"/>
    <property type="evidence" value="ECO:0007669"/>
    <property type="project" value="UniProtKB-UniRule"/>
</dbReference>
<comment type="similarity">
    <text evidence="18 19">Belongs to the papillomaviridae E7 protein family.</text>
</comment>
<evidence type="ECO:0000256" key="12">
    <source>
        <dbReference type="ARBA" id="ARBA00023159"/>
    </source>
</evidence>
<dbReference type="GO" id="GO:0003700">
    <property type="term" value="F:DNA-binding transcription factor activity"/>
    <property type="evidence" value="ECO:0007669"/>
    <property type="project" value="UniProtKB-UniRule"/>
</dbReference>
<evidence type="ECO:0000256" key="11">
    <source>
        <dbReference type="ARBA" id="ARBA00023125"/>
    </source>
</evidence>
<dbReference type="EMBL" id="MF509821">
    <property type="protein sequence ID" value="AUB51283.1"/>
    <property type="molecule type" value="Genomic_DNA"/>
</dbReference>
<evidence type="ECO:0000256" key="1">
    <source>
        <dbReference type="ARBA" id="ARBA00022504"/>
    </source>
</evidence>
<keyword evidence="17 18" id="KW-1078">G1/S host cell cycle checkpoint dysregulation by virus</keyword>
<comment type="function">
    <text evidence="18">Plays a role in viral genome replication by driving entry of quiescent cells into the cell cycle. Stimulation of progression from G1 to S phase allows the virus to efficiently use the cellular DNA replicating machinery to achieve viral genome replication. E7 protein has both transforming and trans-activating activities. Induces the disassembly of the E2F1 transcription factor from RB1, with subsequent transcriptional activation of E2F1-regulated S-phase genes. Interferes with host histone deacetylation mediated by HDAC1 and HDAC2, leading to transcription activation. Plays also a role in the inhibition of both antiviral and antiproliferative functions of host interferon alpha. Interaction with host TMEM173/STING impairs the ability of TMEM173/STING to sense cytosolic DNA and promote the production of type I interferon (IFN-alpha and IFN-beta).</text>
</comment>
<evidence type="ECO:0000256" key="7">
    <source>
        <dbReference type="ARBA" id="ARBA00022771"/>
    </source>
</evidence>
<evidence type="ECO:0000256" key="3">
    <source>
        <dbReference type="ARBA" id="ARBA00022562"/>
    </source>
</evidence>
<accession>A0A2H4V8G7</accession>
<evidence type="ECO:0000313" key="21">
    <source>
        <dbReference type="Proteomes" id="UP001232198"/>
    </source>
</evidence>
<keyword evidence="9 18" id="KW-0862">Zinc</keyword>
<dbReference type="SUPFAM" id="SSF161234">
    <property type="entry name" value="E7 C-terminal domain-like"/>
    <property type="match status" value="1"/>
</dbReference>
<evidence type="ECO:0000256" key="6">
    <source>
        <dbReference type="ARBA" id="ARBA00022723"/>
    </source>
</evidence>
<comment type="subunit">
    <text evidence="18">Homodimer. Homooligomer. Interacts with host RB1; this interaction induces dissociation of RB1-E2F1 complex thereby disrupting RB1 activity. Interacts with host EP300; this interaction represses EP300 transcriptional activity. Interacts with protein E2; this interaction inhibits E7 oncogenic activity. Interacts with host TMEM173/STING; this interaction impairs the ability of TMEM173/STING to sense cytosolic DNA and promote the production of type I interferon (IFN-alpha and IFN-beta).</text>
</comment>
<evidence type="ECO:0000256" key="2">
    <source>
        <dbReference type="ARBA" id="ARBA00022518"/>
    </source>
</evidence>
<keyword evidence="11 18" id="KW-0238">DNA-binding</keyword>
<dbReference type="PIRSF" id="PIRSF003407">
    <property type="entry name" value="Papvi_E7"/>
    <property type="match status" value="1"/>
</dbReference>
<comment type="domain">
    <text evidence="18">The E7 terminal domain is an intrinsically disordered domain, whose flexibility and conformational transitions confer target adaptability to the oncoprotein. It allows adaptation to a variety of protein targets and exposes the PEST degradation sequence that regulates its turnover in the cell.</text>
</comment>
<feature type="zinc finger region" evidence="18">
    <location>
        <begin position="50"/>
        <end position="86"/>
    </location>
</feature>
<name>A0A2H4V8G7_9PAPI</name>
<dbReference type="GO" id="GO:0042025">
    <property type="term" value="C:host cell nucleus"/>
    <property type="evidence" value="ECO:0007669"/>
    <property type="project" value="UniProtKB-SubCell"/>
</dbReference>
<keyword evidence="14 18" id="KW-1035">Host cytoplasm</keyword>
<dbReference type="Pfam" id="PF00527">
    <property type="entry name" value="E7"/>
    <property type="match status" value="1"/>
</dbReference>
<keyword evidence="4 18" id="KW-0945">Host-virus interaction</keyword>
<evidence type="ECO:0000256" key="18">
    <source>
        <dbReference type="HAMAP-Rule" id="MF_04004"/>
    </source>
</evidence>
<keyword evidence="10 18" id="KW-0805">Transcription regulation</keyword>
<dbReference type="GO" id="GO:0006351">
    <property type="term" value="P:DNA-templated transcription"/>
    <property type="evidence" value="ECO:0007669"/>
    <property type="project" value="UniProtKB-UniRule"/>
</dbReference>
<evidence type="ECO:0000256" key="10">
    <source>
        <dbReference type="ARBA" id="ARBA00023015"/>
    </source>
</evidence>
<feature type="short sequence motif" description="Nuclear export signal" evidence="18">
    <location>
        <begin position="68"/>
        <end position="76"/>
    </location>
</feature>
<dbReference type="GO" id="GO:0052170">
    <property type="term" value="P:symbiont-mediated suppression of host innate immune response"/>
    <property type="evidence" value="ECO:0007669"/>
    <property type="project" value="UniProtKB-KW"/>
</dbReference>
<comment type="PTM">
    <text evidence="18">Highly phosphorylated.</text>
</comment>
<comment type="function">
    <text evidence="19">E7 protein has both transforming and trans-activating activities.</text>
</comment>
<sequence length="97" mass="11062">MQGKEPSLKDITLELSDLVMPENLLSNESLSADEDPEEEQVTPYRVDSCCPNCHKRVRVCVLATDFAIYQFERLLLEQLQFICPGCSRVIFSHGRTN</sequence>
<evidence type="ECO:0000256" key="16">
    <source>
        <dbReference type="ARBA" id="ARBA00023280"/>
    </source>
</evidence>